<evidence type="ECO:0000256" key="12">
    <source>
        <dbReference type="SAM" id="MobiDB-lite"/>
    </source>
</evidence>
<proteinExistence type="inferred from homology"/>
<dbReference type="Pfam" id="PF23233">
    <property type="entry name" value="HAT_Syf1_CNRKL1_N"/>
    <property type="match status" value="1"/>
</dbReference>
<feature type="compositionally biased region" description="Acidic residues" evidence="12">
    <location>
        <begin position="802"/>
        <end position="818"/>
    </location>
</feature>
<dbReference type="Pfam" id="PF23231">
    <property type="entry name" value="HAT_Syf1_CNRKL1_C"/>
    <property type="match status" value="1"/>
</dbReference>
<gene>
    <name evidence="16" type="ORF">PACTADRAFT_49292</name>
</gene>
<dbReference type="InterPro" id="IPR056350">
    <property type="entry name" value="HAT_Syf1_central"/>
</dbReference>
<keyword evidence="17" id="KW-1185">Reference proteome</keyword>
<dbReference type="SMART" id="SM00386">
    <property type="entry name" value="HAT"/>
    <property type="match status" value="8"/>
</dbReference>
<dbReference type="EMBL" id="KV454013">
    <property type="protein sequence ID" value="ODV95847.1"/>
    <property type="molecule type" value="Genomic_DNA"/>
</dbReference>
<evidence type="ECO:0000259" key="15">
    <source>
        <dbReference type="Pfam" id="PF23233"/>
    </source>
</evidence>
<evidence type="ECO:0000256" key="9">
    <source>
        <dbReference type="ARBA" id="ARBA00037272"/>
    </source>
</evidence>
<evidence type="ECO:0000256" key="2">
    <source>
        <dbReference type="ARBA" id="ARBA00008644"/>
    </source>
</evidence>
<dbReference type="GO" id="GO:0071014">
    <property type="term" value="C:post-mRNA release spliceosomal complex"/>
    <property type="evidence" value="ECO:0007669"/>
    <property type="project" value="TreeGrafter"/>
</dbReference>
<keyword evidence="5" id="KW-0747">Spliceosome</keyword>
<keyword evidence="7" id="KW-0508">mRNA splicing</keyword>
<keyword evidence="4" id="KW-0507">mRNA processing</keyword>
<dbReference type="SUPFAM" id="SSF48452">
    <property type="entry name" value="TPR-like"/>
    <property type="match status" value="3"/>
</dbReference>
<evidence type="ECO:0000256" key="10">
    <source>
        <dbReference type="ARBA" id="ARBA00039472"/>
    </source>
</evidence>
<dbReference type="InterPro" id="IPR055430">
    <property type="entry name" value="HAT_Syf1_CNRKL1_C"/>
</dbReference>
<dbReference type="PANTHER" id="PTHR11246:SF5">
    <property type="entry name" value="PRE-MRNA-SPLICING FACTOR SYF1"/>
    <property type="match status" value="1"/>
</dbReference>
<feature type="region of interest" description="Disordered" evidence="12">
    <location>
        <begin position="782"/>
        <end position="826"/>
    </location>
</feature>
<dbReference type="Pfam" id="PF23220">
    <property type="entry name" value="HAT_Syf1_M"/>
    <property type="match status" value="1"/>
</dbReference>
<comment type="subcellular location">
    <subcellularLocation>
        <location evidence="1">Nucleus</location>
    </subcellularLocation>
</comment>
<evidence type="ECO:0000256" key="6">
    <source>
        <dbReference type="ARBA" id="ARBA00022737"/>
    </source>
</evidence>
<dbReference type="InterPro" id="IPR055433">
    <property type="entry name" value="HAT_Syf1-like_N"/>
</dbReference>
<evidence type="ECO:0000259" key="13">
    <source>
        <dbReference type="Pfam" id="PF23220"/>
    </source>
</evidence>
<feature type="compositionally biased region" description="Basic and acidic residues" evidence="12">
    <location>
        <begin position="783"/>
        <end position="795"/>
    </location>
</feature>
<evidence type="ECO:0000313" key="17">
    <source>
        <dbReference type="Proteomes" id="UP000094236"/>
    </source>
</evidence>
<evidence type="ECO:0000313" key="16">
    <source>
        <dbReference type="EMBL" id="ODV95847.1"/>
    </source>
</evidence>
<keyword evidence="6" id="KW-0677">Repeat</keyword>
<dbReference type="InterPro" id="IPR011990">
    <property type="entry name" value="TPR-like_helical_dom_sf"/>
</dbReference>
<feature type="domain" description="Pre-mRNA-splicing factor Syf1-like N-terminal HAT-repeats" evidence="15">
    <location>
        <begin position="9"/>
        <end position="161"/>
    </location>
</feature>
<evidence type="ECO:0000259" key="14">
    <source>
        <dbReference type="Pfam" id="PF23231"/>
    </source>
</evidence>
<name>A0A1E4TVT7_PACTA</name>
<feature type="domain" description="Pre-mRNA-splicing factor Syf1/CRNKL1-like C-terminal HAT-repeats" evidence="14">
    <location>
        <begin position="390"/>
        <end position="778"/>
    </location>
</feature>
<accession>A0A1E4TVT7</accession>
<dbReference type="Proteomes" id="UP000094236">
    <property type="component" value="Unassembled WGS sequence"/>
</dbReference>
<evidence type="ECO:0000256" key="5">
    <source>
        <dbReference type="ARBA" id="ARBA00022728"/>
    </source>
</evidence>
<dbReference type="AlphaFoldDB" id="A0A1E4TVT7"/>
<evidence type="ECO:0000256" key="11">
    <source>
        <dbReference type="ARBA" id="ARBA00067212"/>
    </source>
</evidence>
<organism evidence="16 17">
    <name type="scientific">Pachysolen tannophilus NRRL Y-2460</name>
    <dbReference type="NCBI Taxonomy" id="669874"/>
    <lineage>
        <taxon>Eukaryota</taxon>
        <taxon>Fungi</taxon>
        <taxon>Dikarya</taxon>
        <taxon>Ascomycota</taxon>
        <taxon>Saccharomycotina</taxon>
        <taxon>Pichiomycetes</taxon>
        <taxon>Pachysolenaceae</taxon>
        <taxon>Pachysolen</taxon>
    </lineage>
</organism>
<feature type="domain" description="Pre-mRNA-splicing factor SYF1 central HAT repeats" evidence="13">
    <location>
        <begin position="209"/>
        <end position="388"/>
    </location>
</feature>
<comment type="function">
    <text evidence="9">Involved in pre-mRNA splicing and cell cycle progression.</text>
</comment>
<comment type="subunit">
    <text evidence="3">Associated with the spliceosome.</text>
</comment>
<sequence length="826" mass="97430">MPLAVIDQEDLRYEKLLLQNPHNLKTWLKYYEYKSSNALSSYHDLVFILSRSLSYLKRSYKLWMLYLNLKVSYQIETVHDVVKTFEVAVEFLNKYPNFWLLYLNYLIDNSVDIKATRLKFDTCLRILPIAQHFRIWPKFLKFGDLYGNILGFNIYKRYYIFKKAMGDLEKENSVKYEDILDKLIEFATKDNLVDLCGVFNEFIRSPSILSSLTNKTELDLYLDYLNSLIKHNDNDYNQIENLVTNSISKFPDQKFKFILKLTTFYINTGNYGKVRDIFEANLSNCLTVKDFVSIYDAYLEFEEANITKLMGEIDSKSNDEDPELNIELELRLKVFENLMNKREFLLNDVFLRQNPNNVQTWLDRIKLYDESNQVIEILETYVKAITTIDPRKVNSNLHMIWLGYIKIYESNGDIVTARSIFPNAVKVPFKNVTDLVEIWLEWCNFEIRANEEEGIDNAITLLENCLNIKGDIQQIQKIDFNDESIPAQSRLLKSIKLWSFYLDLVETTGDISKTSGLYERMIDLKIARPINIVNYCNFLEENKLFEKSLQIYERSLKIFKFPILFEIYNIYLAKFLKFQKIINISNERVRDVFDDLLEKCPNSDMVKPITILYANFEEENKLLSRMFKIYNTGINKLESPSEKLKLYKIYLSKASQYLQITSLRTIYESITNDESLPINEDLMSIVENFVNLEIKLDDLNRARAILKHFYDICSSIKSDVSIRLRQNLKEFWKLIELKNGSEETFKDMLRYERLCDLKYGRENEEENSKVLKGFVKSSQAPIIEDKTNNDEKDVNPDAIDLNMDDDEDDDDDDNDEDESSHVHDNA</sequence>
<keyword evidence="8" id="KW-0539">Nucleus</keyword>
<dbReference type="GO" id="GO:0000974">
    <property type="term" value="C:Prp19 complex"/>
    <property type="evidence" value="ECO:0007669"/>
    <property type="project" value="TreeGrafter"/>
</dbReference>
<evidence type="ECO:0000256" key="3">
    <source>
        <dbReference type="ARBA" id="ARBA00011524"/>
    </source>
</evidence>
<dbReference type="STRING" id="669874.A0A1E4TVT7"/>
<evidence type="ECO:0000256" key="1">
    <source>
        <dbReference type="ARBA" id="ARBA00004123"/>
    </source>
</evidence>
<dbReference type="OrthoDB" id="10067343at2759"/>
<evidence type="ECO:0000256" key="8">
    <source>
        <dbReference type="ARBA" id="ARBA00023242"/>
    </source>
</evidence>
<comment type="similarity">
    <text evidence="2">Belongs to the crooked-neck family.</text>
</comment>
<dbReference type="GO" id="GO:0071007">
    <property type="term" value="C:U2-type catalytic step 2 spliceosome"/>
    <property type="evidence" value="ECO:0007669"/>
    <property type="project" value="TreeGrafter"/>
</dbReference>
<dbReference type="InterPro" id="IPR045075">
    <property type="entry name" value="Syf1-like"/>
</dbReference>
<evidence type="ECO:0000256" key="7">
    <source>
        <dbReference type="ARBA" id="ARBA00023187"/>
    </source>
</evidence>
<reference evidence="17" key="1">
    <citation type="submission" date="2016-05" db="EMBL/GenBank/DDBJ databases">
        <title>Comparative genomics of biotechnologically important yeasts.</title>
        <authorList>
            <consortium name="DOE Joint Genome Institute"/>
            <person name="Riley R."/>
            <person name="Haridas S."/>
            <person name="Wolfe K.H."/>
            <person name="Lopes M.R."/>
            <person name="Hittinger C.T."/>
            <person name="Goker M."/>
            <person name="Salamov A."/>
            <person name="Wisecaver J."/>
            <person name="Long T.M."/>
            <person name="Aerts A.L."/>
            <person name="Barry K."/>
            <person name="Choi C."/>
            <person name="Clum A."/>
            <person name="Coughlan A.Y."/>
            <person name="Deshpande S."/>
            <person name="Douglass A.P."/>
            <person name="Hanson S.J."/>
            <person name="Klenk H.-P."/>
            <person name="Labutti K."/>
            <person name="Lapidus A."/>
            <person name="Lindquist E."/>
            <person name="Lipzen A."/>
            <person name="Meier-Kolthoff J.P."/>
            <person name="Ohm R.A."/>
            <person name="Otillar R.P."/>
            <person name="Pangilinan J."/>
            <person name="Peng Y."/>
            <person name="Rokas A."/>
            <person name="Rosa C.A."/>
            <person name="Scheuner C."/>
            <person name="Sibirny A.A."/>
            <person name="Slot J.C."/>
            <person name="Stielow J.B."/>
            <person name="Sun H."/>
            <person name="Kurtzman C.P."/>
            <person name="Blackwell M."/>
            <person name="Grigoriev I.V."/>
            <person name="Jeffries T.W."/>
        </authorList>
    </citation>
    <scope>NUCLEOTIDE SEQUENCE [LARGE SCALE GENOMIC DNA]</scope>
    <source>
        <strain evidence="17">NRRL Y-2460</strain>
    </source>
</reference>
<dbReference type="InterPro" id="IPR003107">
    <property type="entry name" value="HAT"/>
</dbReference>
<dbReference type="FunFam" id="1.25.40.10:FF:000137">
    <property type="entry name" value="Pre-mRNA-splicing factor syf1"/>
    <property type="match status" value="1"/>
</dbReference>
<dbReference type="GO" id="GO:0000349">
    <property type="term" value="P:generation of catalytic spliceosome for first transesterification step"/>
    <property type="evidence" value="ECO:0007669"/>
    <property type="project" value="TreeGrafter"/>
</dbReference>
<dbReference type="Gene3D" id="1.25.40.10">
    <property type="entry name" value="Tetratricopeptide repeat domain"/>
    <property type="match status" value="4"/>
</dbReference>
<dbReference type="PANTHER" id="PTHR11246">
    <property type="entry name" value="PRE-MRNA SPLICING FACTOR"/>
    <property type="match status" value="1"/>
</dbReference>
<protein>
    <recommendedName>
        <fullName evidence="10">Pre-mRNA-splicing factor SYF1</fullName>
    </recommendedName>
    <alternativeName>
        <fullName evidence="11">Pre-mRNA-splicing factor syf1</fullName>
    </alternativeName>
</protein>
<evidence type="ECO:0000256" key="4">
    <source>
        <dbReference type="ARBA" id="ARBA00022664"/>
    </source>
</evidence>